<feature type="binding site" evidence="13">
    <location>
        <position position="55"/>
    </location>
    <ligand>
        <name>substrate</name>
    </ligand>
</feature>
<dbReference type="GO" id="GO:0009090">
    <property type="term" value="P:homoserine biosynthetic process"/>
    <property type="evidence" value="ECO:0007669"/>
    <property type="project" value="TreeGrafter"/>
</dbReference>
<evidence type="ECO:0000256" key="15">
    <source>
        <dbReference type="RuleBase" id="RU004249"/>
    </source>
</evidence>
<dbReference type="Gene3D" id="3.40.1160.10">
    <property type="entry name" value="Acetylglutamate kinase-like"/>
    <property type="match status" value="1"/>
</dbReference>
<dbReference type="EC" id="2.7.2.4" evidence="14"/>
<evidence type="ECO:0000256" key="5">
    <source>
        <dbReference type="ARBA" id="ARBA00022605"/>
    </source>
</evidence>
<keyword evidence="6 14" id="KW-0808">Transferase</keyword>
<dbReference type="Pfam" id="PF00696">
    <property type="entry name" value="AA_kinase"/>
    <property type="match status" value="1"/>
</dbReference>
<evidence type="ECO:0000256" key="11">
    <source>
        <dbReference type="ARBA" id="ARBA00023154"/>
    </source>
</evidence>
<comment type="similarity">
    <text evidence="4 14">Belongs to the aspartokinase family.</text>
</comment>
<dbReference type="InterPro" id="IPR001048">
    <property type="entry name" value="Asp/Glu/Uridylate_kinase"/>
</dbReference>
<evidence type="ECO:0000256" key="14">
    <source>
        <dbReference type="RuleBase" id="RU003448"/>
    </source>
</evidence>
<dbReference type="Proteomes" id="UP000782312">
    <property type="component" value="Unassembled WGS sequence"/>
</dbReference>
<sequence>MPGIQPPPRGLIVQKFGGTSVKDLDRIRAVAGRVAAARKKWPRVIVVVSAMAGETDKLLGLAKGLSSAPQGREVDLLLTSGERITSSLMAIALDALGVPAISLTGGQAGIRTEGDHTRARVRTIRPERIHRELETGKVVVAAGFQGVDQFDEETTLGRGGSDLTAVALAAALEADLCEIYTDVDGVYTADPRIVPAARRLGRISFEEMMELASLGAKVLQPRSVDLAAKYRLPLVVRSSFDEGEGTLITPEMEGIEAPAVSGVSCDVKQSKLTVIGVPDKPGIASALFGSLADKSIAVDVIVQNVSEGGLTDISITVNRDMAGEAERILRETLPELEASRITRDDGVAKVSLVGIGMKSQAGVAARAFRTLAKAGVNIMMISTSEISISVVVLQEQAHAATQALHKEFVG</sequence>
<evidence type="ECO:0000256" key="1">
    <source>
        <dbReference type="ARBA" id="ARBA00004766"/>
    </source>
</evidence>
<dbReference type="InterPro" id="IPR045865">
    <property type="entry name" value="ACT-like_dom_sf"/>
</dbReference>
<evidence type="ECO:0000256" key="13">
    <source>
        <dbReference type="PIRSR" id="PIRSR000726-1"/>
    </source>
</evidence>
<protein>
    <recommendedName>
        <fullName evidence="14">Aspartokinase</fullName>
        <ecNumber evidence="14">2.7.2.4</ecNumber>
    </recommendedName>
</protein>
<accession>A0A932I4P4</accession>
<evidence type="ECO:0000256" key="9">
    <source>
        <dbReference type="ARBA" id="ARBA00022777"/>
    </source>
</evidence>
<keyword evidence="7" id="KW-0677">Repeat</keyword>
<dbReference type="InterPro" id="IPR002912">
    <property type="entry name" value="ACT_dom"/>
</dbReference>
<comment type="catalytic activity">
    <reaction evidence="12 14">
        <text>L-aspartate + ATP = 4-phospho-L-aspartate + ADP</text>
        <dbReference type="Rhea" id="RHEA:23776"/>
        <dbReference type="ChEBI" id="CHEBI:29991"/>
        <dbReference type="ChEBI" id="CHEBI:30616"/>
        <dbReference type="ChEBI" id="CHEBI:57535"/>
        <dbReference type="ChEBI" id="CHEBI:456216"/>
        <dbReference type="EC" id="2.7.2.4"/>
    </reaction>
</comment>
<keyword evidence="8 13" id="KW-0547">Nucleotide-binding</keyword>
<comment type="pathway">
    <text evidence="2 15">Amino-acid biosynthesis; L-methionine biosynthesis via de novo pathway; L-homoserine from L-aspartate: step 1/3.</text>
</comment>
<evidence type="ECO:0000256" key="3">
    <source>
        <dbReference type="ARBA" id="ARBA00005139"/>
    </source>
</evidence>
<feature type="binding site" evidence="13">
    <location>
        <position position="192"/>
    </location>
    <ligand>
        <name>ATP</name>
        <dbReference type="ChEBI" id="CHEBI:30616"/>
    </ligand>
</feature>
<feature type="binding site" evidence="13">
    <location>
        <position position="82"/>
    </location>
    <ligand>
        <name>substrate</name>
    </ligand>
</feature>
<dbReference type="PANTHER" id="PTHR21499:SF3">
    <property type="entry name" value="ASPARTOKINASE"/>
    <property type="match status" value="1"/>
</dbReference>
<comment type="pathway">
    <text evidence="3 15">Amino-acid biosynthesis; L-threonine biosynthesis; L-threonine from L-aspartate: step 1/5.</text>
</comment>
<dbReference type="InterPro" id="IPR005260">
    <property type="entry name" value="Asp_kin_monofn"/>
</dbReference>
<dbReference type="GO" id="GO:0004072">
    <property type="term" value="F:aspartate kinase activity"/>
    <property type="evidence" value="ECO:0007669"/>
    <property type="project" value="UniProtKB-EC"/>
</dbReference>
<comment type="caution">
    <text evidence="17">The sequence shown here is derived from an EMBL/GenBank/DDBJ whole genome shotgun (WGS) entry which is preliminary data.</text>
</comment>
<keyword evidence="5 15" id="KW-0028">Amino-acid biosynthesis</keyword>
<evidence type="ECO:0000256" key="8">
    <source>
        <dbReference type="ARBA" id="ARBA00022741"/>
    </source>
</evidence>
<feature type="binding site" evidence="13">
    <location>
        <begin position="217"/>
        <end position="218"/>
    </location>
    <ligand>
        <name>ATP</name>
        <dbReference type="ChEBI" id="CHEBI:30616"/>
    </ligand>
</feature>
<evidence type="ECO:0000313" key="18">
    <source>
        <dbReference type="Proteomes" id="UP000782312"/>
    </source>
</evidence>
<dbReference type="NCBIfam" id="NF005154">
    <property type="entry name" value="PRK06635.1-2"/>
    <property type="match status" value="1"/>
</dbReference>
<gene>
    <name evidence="17" type="ORF">HYZ11_16075</name>
</gene>
<dbReference type="InterPro" id="IPR036393">
    <property type="entry name" value="AceGlu_kinase-like_sf"/>
</dbReference>
<dbReference type="NCBIfam" id="TIGR00656">
    <property type="entry name" value="asp_kin_monofn"/>
    <property type="match status" value="1"/>
</dbReference>
<dbReference type="PANTHER" id="PTHR21499">
    <property type="entry name" value="ASPARTATE KINASE"/>
    <property type="match status" value="1"/>
</dbReference>
<dbReference type="Pfam" id="PF22468">
    <property type="entry name" value="ACT_9"/>
    <property type="match status" value="2"/>
</dbReference>
<evidence type="ECO:0000256" key="7">
    <source>
        <dbReference type="ARBA" id="ARBA00022737"/>
    </source>
</evidence>
<dbReference type="PIRSF" id="PIRSF000726">
    <property type="entry name" value="Asp_kin"/>
    <property type="match status" value="1"/>
</dbReference>
<feature type="binding site" evidence="13">
    <location>
        <begin position="181"/>
        <end position="182"/>
    </location>
    <ligand>
        <name>ATP</name>
        <dbReference type="ChEBI" id="CHEBI:30616"/>
    </ligand>
</feature>
<feature type="domain" description="ACT" evidence="16">
    <location>
        <begin position="272"/>
        <end position="347"/>
    </location>
</feature>
<dbReference type="SUPFAM" id="SSF55021">
    <property type="entry name" value="ACT-like"/>
    <property type="match status" value="2"/>
</dbReference>
<dbReference type="CDD" id="cd04261">
    <property type="entry name" value="AAK_AKii-LysC-BS"/>
    <property type="match status" value="1"/>
</dbReference>
<dbReference type="InterPro" id="IPR041740">
    <property type="entry name" value="AKii-LysC-BS"/>
</dbReference>
<dbReference type="FunFam" id="3.40.1160.10:FF:000002">
    <property type="entry name" value="Aspartokinase"/>
    <property type="match status" value="1"/>
</dbReference>
<dbReference type="Gene3D" id="3.30.2130.10">
    <property type="entry name" value="VC0802-like"/>
    <property type="match status" value="1"/>
</dbReference>
<dbReference type="EMBL" id="JACPUR010000038">
    <property type="protein sequence ID" value="MBI3129124.1"/>
    <property type="molecule type" value="Genomic_DNA"/>
</dbReference>
<dbReference type="SUPFAM" id="SSF53633">
    <property type="entry name" value="Carbamate kinase-like"/>
    <property type="match status" value="1"/>
</dbReference>
<dbReference type="PROSITE" id="PS51671">
    <property type="entry name" value="ACT"/>
    <property type="match status" value="2"/>
</dbReference>
<proteinExistence type="inferred from homology"/>
<feature type="binding site" evidence="13">
    <location>
        <position position="187"/>
    </location>
    <ligand>
        <name>ATP</name>
        <dbReference type="ChEBI" id="CHEBI:30616"/>
    </ligand>
</feature>
<dbReference type="NCBIfam" id="NF005155">
    <property type="entry name" value="PRK06635.1-4"/>
    <property type="match status" value="1"/>
</dbReference>
<dbReference type="FunFam" id="3.30.2130.10:FF:000001">
    <property type="entry name" value="Bifunctional aspartokinase/homoserine dehydrogenase"/>
    <property type="match status" value="1"/>
</dbReference>
<keyword evidence="11" id="KW-0457">Lysine biosynthesis</keyword>
<dbReference type="GO" id="GO:0005524">
    <property type="term" value="F:ATP binding"/>
    <property type="evidence" value="ECO:0007669"/>
    <property type="project" value="UniProtKB-KW"/>
</dbReference>
<dbReference type="InterPro" id="IPR001341">
    <property type="entry name" value="Asp_kinase"/>
</dbReference>
<organism evidence="17 18">
    <name type="scientific">Tectimicrobiota bacterium</name>
    <dbReference type="NCBI Taxonomy" id="2528274"/>
    <lineage>
        <taxon>Bacteria</taxon>
        <taxon>Pseudomonadati</taxon>
        <taxon>Nitrospinota/Tectimicrobiota group</taxon>
        <taxon>Candidatus Tectimicrobiota</taxon>
    </lineage>
</organism>
<name>A0A932I4P4_UNCTE</name>
<feature type="binding site" evidence="13">
    <location>
        <begin position="15"/>
        <end position="18"/>
    </location>
    <ligand>
        <name>ATP</name>
        <dbReference type="ChEBI" id="CHEBI:30616"/>
    </ligand>
</feature>
<dbReference type="InterPro" id="IPR018042">
    <property type="entry name" value="Aspartate_kinase_CS"/>
</dbReference>
<dbReference type="GO" id="GO:0005829">
    <property type="term" value="C:cytosol"/>
    <property type="evidence" value="ECO:0007669"/>
    <property type="project" value="TreeGrafter"/>
</dbReference>
<dbReference type="InterPro" id="IPR054352">
    <property type="entry name" value="ACT_Aspartokinase"/>
</dbReference>
<feature type="domain" description="ACT" evidence="16">
    <location>
        <begin position="352"/>
        <end position="410"/>
    </location>
</feature>
<comment type="pathway">
    <text evidence="1 15">Amino-acid biosynthesis; L-lysine biosynthesis via DAP pathway; (S)-tetrahydrodipicolinate from L-aspartate: step 1/4.</text>
</comment>
<evidence type="ECO:0000256" key="2">
    <source>
        <dbReference type="ARBA" id="ARBA00004986"/>
    </source>
</evidence>
<dbReference type="AlphaFoldDB" id="A0A932I4P4"/>
<evidence type="ECO:0000256" key="6">
    <source>
        <dbReference type="ARBA" id="ARBA00022679"/>
    </source>
</evidence>
<dbReference type="GO" id="GO:0009089">
    <property type="term" value="P:lysine biosynthetic process via diaminopimelate"/>
    <property type="evidence" value="ECO:0007669"/>
    <property type="project" value="InterPro"/>
</dbReference>
<dbReference type="CDD" id="cd04913">
    <property type="entry name" value="ACT_AKii-LysC-BS-like_1"/>
    <property type="match status" value="1"/>
</dbReference>
<evidence type="ECO:0000256" key="12">
    <source>
        <dbReference type="ARBA" id="ARBA00047872"/>
    </source>
</evidence>
<keyword evidence="9 14" id="KW-0418">Kinase</keyword>
<dbReference type="NCBIfam" id="TIGR00657">
    <property type="entry name" value="asp_kinases"/>
    <property type="match status" value="1"/>
</dbReference>
<reference evidence="17" key="1">
    <citation type="submission" date="2020-07" db="EMBL/GenBank/DDBJ databases">
        <title>Huge and variable diversity of episymbiotic CPR bacteria and DPANN archaea in groundwater ecosystems.</title>
        <authorList>
            <person name="He C.Y."/>
            <person name="Keren R."/>
            <person name="Whittaker M."/>
            <person name="Farag I.F."/>
            <person name="Doudna J."/>
            <person name="Cate J.H.D."/>
            <person name="Banfield J.F."/>
        </authorList>
    </citation>
    <scope>NUCLEOTIDE SEQUENCE</scope>
    <source>
        <strain evidence="17">NC_groundwater_763_Ag_S-0.2um_68_21</strain>
    </source>
</reference>
<dbReference type="CDD" id="cd04923">
    <property type="entry name" value="ACT_AK-LysC-DapG-like_2"/>
    <property type="match status" value="1"/>
</dbReference>
<evidence type="ECO:0000313" key="17">
    <source>
        <dbReference type="EMBL" id="MBI3129124.1"/>
    </source>
</evidence>
<keyword evidence="10 13" id="KW-0067">ATP-binding</keyword>
<evidence type="ECO:0000256" key="10">
    <source>
        <dbReference type="ARBA" id="ARBA00022840"/>
    </source>
</evidence>
<evidence type="ECO:0000259" key="16">
    <source>
        <dbReference type="PROSITE" id="PS51671"/>
    </source>
</evidence>
<evidence type="ECO:0000256" key="4">
    <source>
        <dbReference type="ARBA" id="ARBA00010122"/>
    </source>
</evidence>
<dbReference type="PROSITE" id="PS00324">
    <property type="entry name" value="ASPARTOKINASE"/>
    <property type="match status" value="1"/>
</dbReference>